<dbReference type="KEGG" id="pabo:BCY86_00615"/>
<gene>
    <name evidence="1" type="ORF">BCY86_00615</name>
</gene>
<reference evidence="1 2" key="1">
    <citation type="submission" date="2016-08" db="EMBL/GenBank/DDBJ databases">
        <title>Identification and validation of antigenic proteins from Pajaroellobacter abortibovis using de-novo genome sequence assembly and reverse vaccinology.</title>
        <authorList>
            <person name="Welly B.T."/>
            <person name="Miller M.R."/>
            <person name="Stott J.L."/>
            <person name="Blanchard M.T."/>
            <person name="Islas-Trejo A.D."/>
            <person name="O'Rourke S.M."/>
            <person name="Young A.E."/>
            <person name="Medrano J.F."/>
            <person name="Van Eenennaam A.L."/>
        </authorList>
    </citation>
    <scope>NUCLEOTIDE SEQUENCE [LARGE SCALE GENOMIC DNA]</scope>
    <source>
        <strain evidence="1 2">BTF92-0548A/99-0131</strain>
    </source>
</reference>
<dbReference type="STRING" id="1882918.BCY86_00615"/>
<keyword evidence="2" id="KW-1185">Reference proteome</keyword>
<dbReference type="InterPro" id="IPR001036">
    <property type="entry name" value="Acrflvin-R"/>
</dbReference>
<dbReference type="SUPFAM" id="SSF82714">
    <property type="entry name" value="Multidrug efflux transporter AcrB TolC docking domain, DN and DC subdomains"/>
    <property type="match status" value="1"/>
</dbReference>
<name>A0A1L6MUZ7_9BACT</name>
<sequence>MGVDLFTDITMPVITVLIEYPGASPDEVEGLMTKPIEDAMVGINGTDRIRPLSQERLLQVIVIFKSVTDMVDDSASVCEKVAQVRGNLPDEVKELSISRADVDASPILIYTVKSKDSISTARLFINNTIKPALEQVDGVSSIDIFGGRERRVWIELDRNQIDTLNLDATTIAARVQAENVNIPSGHFDKEQQEISVRTLGEFEDVEMTRDIIVTSSHSTVWLFCSDSRCGDGGRRV</sequence>
<organism evidence="1 2">
    <name type="scientific">Pajaroellobacter abortibovis</name>
    <dbReference type="NCBI Taxonomy" id="1882918"/>
    <lineage>
        <taxon>Bacteria</taxon>
        <taxon>Pseudomonadati</taxon>
        <taxon>Myxococcota</taxon>
        <taxon>Polyangia</taxon>
        <taxon>Polyangiales</taxon>
        <taxon>Polyangiaceae</taxon>
    </lineage>
</organism>
<dbReference type="PANTHER" id="PTHR32063:SF0">
    <property type="entry name" value="SWARMING MOTILITY PROTEIN SWRC"/>
    <property type="match status" value="1"/>
</dbReference>
<evidence type="ECO:0000313" key="1">
    <source>
        <dbReference type="EMBL" id="APR99344.1"/>
    </source>
</evidence>
<dbReference type="SUPFAM" id="SSF82693">
    <property type="entry name" value="Multidrug efflux transporter AcrB pore domain, PN1, PN2, PC1 and PC2 subdomains"/>
    <property type="match status" value="1"/>
</dbReference>
<protein>
    <recommendedName>
        <fullName evidence="3">Acriflavin resistance protein</fullName>
    </recommendedName>
</protein>
<dbReference type="PANTHER" id="PTHR32063">
    <property type="match status" value="1"/>
</dbReference>
<dbReference type="Pfam" id="PF00873">
    <property type="entry name" value="ACR_tran"/>
    <property type="match status" value="1"/>
</dbReference>
<dbReference type="InterPro" id="IPR027463">
    <property type="entry name" value="AcrB_DN_DC_subdom"/>
</dbReference>
<proteinExistence type="predicted"/>
<dbReference type="GO" id="GO:0005886">
    <property type="term" value="C:plasma membrane"/>
    <property type="evidence" value="ECO:0007669"/>
    <property type="project" value="TreeGrafter"/>
</dbReference>
<dbReference type="GO" id="GO:0042910">
    <property type="term" value="F:xenobiotic transmembrane transporter activity"/>
    <property type="evidence" value="ECO:0007669"/>
    <property type="project" value="TreeGrafter"/>
</dbReference>
<evidence type="ECO:0000313" key="2">
    <source>
        <dbReference type="Proteomes" id="UP000185544"/>
    </source>
</evidence>
<dbReference type="Gene3D" id="3.30.2090.10">
    <property type="entry name" value="Multidrug efflux transporter AcrB TolC docking domain, DN and DC subdomains"/>
    <property type="match status" value="1"/>
</dbReference>
<dbReference type="EMBL" id="CP016908">
    <property type="protein sequence ID" value="APR99344.1"/>
    <property type="molecule type" value="Genomic_DNA"/>
</dbReference>
<evidence type="ECO:0008006" key="3">
    <source>
        <dbReference type="Google" id="ProtNLM"/>
    </source>
</evidence>
<dbReference type="RefSeq" id="WP_075275976.1">
    <property type="nucleotide sequence ID" value="NZ_CP016908.1"/>
</dbReference>
<dbReference type="Gene3D" id="3.30.70.1320">
    <property type="entry name" value="Multidrug efflux transporter AcrB pore domain like"/>
    <property type="match status" value="1"/>
</dbReference>
<dbReference type="AlphaFoldDB" id="A0A1L6MUZ7"/>
<dbReference type="Gene3D" id="3.30.70.1430">
    <property type="entry name" value="Multidrug efflux transporter AcrB pore domain"/>
    <property type="match status" value="1"/>
</dbReference>
<dbReference type="Proteomes" id="UP000185544">
    <property type="component" value="Chromosome"/>
</dbReference>
<accession>A0A1L6MUZ7</accession>